<keyword evidence="4" id="KW-0238">DNA-binding</keyword>
<dbReference type="NCBIfam" id="NF009044">
    <property type="entry name" value="PRK12378.1"/>
    <property type="match status" value="1"/>
</dbReference>
<evidence type="ECO:0000313" key="8">
    <source>
        <dbReference type="Proteomes" id="UP000323917"/>
    </source>
</evidence>
<evidence type="ECO:0000256" key="1">
    <source>
        <dbReference type="ARBA" id="ARBA00008724"/>
    </source>
</evidence>
<dbReference type="InterPro" id="IPR048300">
    <property type="entry name" value="TACO1_YebC-like_2nd/3rd_dom"/>
</dbReference>
<dbReference type="HAMAP" id="MF_00693">
    <property type="entry name" value="Transcrip_reg_TACO1"/>
    <property type="match status" value="1"/>
</dbReference>
<keyword evidence="4" id="KW-0963">Cytoplasm</keyword>
<dbReference type="GO" id="GO:0005829">
    <property type="term" value="C:cytosol"/>
    <property type="evidence" value="ECO:0007669"/>
    <property type="project" value="TreeGrafter"/>
</dbReference>
<dbReference type="SUPFAM" id="SSF75625">
    <property type="entry name" value="YebC-like"/>
    <property type="match status" value="1"/>
</dbReference>
<sequence>MGRKFEVRKVSMAKTAAQKTKVYSKYGKQLYVVAKNGGSDPAGNSALRSLIDKAKRDQVPAHVIEKAIEKASGVGGEDFSSARYEGFGPGGCAVIVDCLTDNNNRTITDVRNCFTKAGAKIGTPGSVAHTFEHMAVFSFAGDDGDQVLEAMLTADVDVSDVESEEGTVTLFVPPAEFDKARQALQEALPETELEVAEITYLPLTRTEISADDLPVFEKFMNLLNDCEDVQDVYHNAILPD</sequence>
<dbReference type="InterPro" id="IPR002876">
    <property type="entry name" value="Transcrip_reg_TACO1-like"/>
</dbReference>
<proteinExistence type="inferred from homology"/>
<dbReference type="GO" id="GO:0006355">
    <property type="term" value="P:regulation of DNA-templated transcription"/>
    <property type="evidence" value="ECO:0007669"/>
    <property type="project" value="UniProtKB-UniRule"/>
</dbReference>
<dbReference type="PANTHER" id="PTHR12532:SF0">
    <property type="entry name" value="TRANSLATIONAL ACTIVATOR OF CYTOCHROME C OXIDASE 1"/>
    <property type="match status" value="1"/>
</dbReference>
<dbReference type="Proteomes" id="UP000323917">
    <property type="component" value="Chromosome"/>
</dbReference>
<organism evidence="7 8">
    <name type="scientific">Bythopirellula goksoeyrii</name>
    <dbReference type="NCBI Taxonomy" id="1400387"/>
    <lineage>
        <taxon>Bacteria</taxon>
        <taxon>Pseudomonadati</taxon>
        <taxon>Planctomycetota</taxon>
        <taxon>Planctomycetia</taxon>
        <taxon>Pirellulales</taxon>
        <taxon>Lacipirellulaceae</taxon>
        <taxon>Bythopirellula</taxon>
    </lineage>
</organism>
<dbReference type="InterPro" id="IPR017856">
    <property type="entry name" value="Integrase-like_N"/>
</dbReference>
<evidence type="ECO:0000256" key="2">
    <source>
        <dbReference type="ARBA" id="ARBA00023015"/>
    </source>
</evidence>
<comment type="similarity">
    <text evidence="1 4">Belongs to the TACO1 family.</text>
</comment>
<dbReference type="Pfam" id="PF01709">
    <property type="entry name" value="Transcrip_reg"/>
    <property type="match status" value="1"/>
</dbReference>
<keyword evidence="8" id="KW-1185">Reference proteome</keyword>
<dbReference type="KEGG" id="bgok:Pr1d_53690"/>
<dbReference type="Pfam" id="PF20772">
    <property type="entry name" value="TACO1_YebC_N"/>
    <property type="match status" value="1"/>
</dbReference>
<comment type="subcellular location">
    <subcellularLocation>
        <location evidence="4">Cytoplasm</location>
    </subcellularLocation>
</comment>
<dbReference type="RefSeq" id="WP_148076178.1">
    <property type="nucleotide sequence ID" value="NZ_CP042913.1"/>
</dbReference>
<dbReference type="GO" id="GO:0003677">
    <property type="term" value="F:DNA binding"/>
    <property type="evidence" value="ECO:0007669"/>
    <property type="project" value="UniProtKB-UniRule"/>
</dbReference>
<evidence type="ECO:0000259" key="5">
    <source>
        <dbReference type="Pfam" id="PF01709"/>
    </source>
</evidence>
<evidence type="ECO:0000256" key="4">
    <source>
        <dbReference type="HAMAP-Rule" id="MF_00693"/>
    </source>
</evidence>
<dbReference type="InterPro" id="IPR026564">
    <property type="entry name" value="Transcrip_reg_TACO1-like_dom3"/>
</dbReference>
<feature type="domain" description="TACO1/YebC-like N-terminal" evidence="6">
    <location>
        <begin position="3"/>
        <end position="73"/>
    </location>
</feature>
<evidence type="ECO:0000256" key="3">
    <source>
        <dbReference type="ARBA" id="ARBA00023163"/>
    </source>
</evidence>
<dbReference type="InterPro" id="IPR029072">
    <property type="entry name" value="YebC-like"/>
</dbReference>
<protein>
    <recommendedName>
        <fullName evidence="4">Probable transcriptional regulatory protein Pr1d_53690</fullName>
    </recommendedName>
</protein>
<gene>
    <name evidence="7" type="primary">yeeN</name>
    <name evidence="7" type="ORF">Pr1d_53690</name>
</gene>
<evidence type="ECO:0000313" key="7">
    <source>
        <dbReference type="EMBL" id="QEG38021.1"/>
    </source>
</evidence>
<name>A0A5B9QVH7_9BACT</name>
<evidence type="ECO:0000259" key="6">
    <source>
        <dbReference type="Pfam" id="PF20772"/>
    </source>
</evidence>
<keyword evidence="2 4" id="KW-0805">Transcription regulation</keyword>
<feature type="domain" description="TACO1/YebC-like second and third" evidence="5">
    <location>
        <begin position="80"/>
        <end position="236"/>
    </location>
</feature>
<reference evidence="7 8" key="1">
    <citation type="submission" date="2019-08" db="EMBL/GenBank/DDBJ databases">
        <title>Deep-cultivation of Planctomycetes and their phenomic and genomic characterization uncovers novel biology.</title>
        <authorList>
            <person name="Wiegand S."/>
            <person name="Jogler M."/>
            <person name="Boedeker C."/>
            <person name="Pinto D."/>
            <person name="Vollmers J."/>
            <person name="Rivas-Marin E."/>
            <person name="Kohn T."/>
            <person name="Peeters S.H."/>
            <person name="Heuer A."/>
            <person name="Rast P."/>
            <person name="Oberbeckmann S."/>
            <person name="Bunk B."/>
            <person name="Jeske O."/>
            <person name="Meyerdierks A."/>
            <person name="Storesund J.E."/>
            <person name="Kallscheuer N."/>
            <person name="Luecker S."/>
            <person name="Lage O.M."/>
            <person name="Pohl T."/>
            <person name="Merkel B.J."/>
            <person name="Hornburger P."/>
            <person name="Mueller R.-W."/>
            <person name="Bruemmer F."/>
            <person name="Labrenz M."/>
            <person name="Spormann A.M."/>
            <person name="Op den Camp H."/>
            <person name="Overmann J."/>
            <person name="Amann R."/>
            <person name="Jetten M.S.M."/>
            <person name="Mascher T."/>
            <person name="Medema M.H."/>
            <person name="Devos D.P."/>
            <person name="Kaster A.-K."/>
            <person name="Ovreas L."/>
            <person name="Rohde M."/>
            <person name="Galperin M.Y."/>
            <person name="Jogler C."/>
        </authorList>
    </citation>
    <scope>NUCLEOTIDE SEQUENCE [LARGE SCALE GENOMIC DNA]</scope>
    <source>
        <strain evidence="7 8">Pr1d</strain>
    </source>
</reference>
<dbReference type="InterPro" id="IPR049083">
    <property type="entry name" value="TACO1_YebC_N"/>
</dbReference>
<keyword evidence="3 4" id="KW-0804">Transcription</keyword>
<dbReference type="AlphaFoldDB" id="A0A5B9QVH7"/>
<dbReference type="OrthoDB" id="9781053at2"/>
<dbReference type="PANTHER" id="PTHR12532">
    <property type="entry name" value="TRANSLATIONAL ACTIVATOR OF CYTOCHROME C OXIDASE 1"/>
    <property type="match status" value="1"/>
</dbReference>
<dbReference type="Gene3D" id="1.10.10.200">
    <property type="match status" value="1"/>
</dbReference>
<accession>A0A5B9QVH7</accession>
<dbReference type="Gene3D" id="3.30.70.980">
    <property type="match status" value="2"/>
</dbReference>
<dbReference type="EMBL" id="CP042913">
    <property type="protein sequence ID" value="QEG38021.1"/>
    <property type="molecule type" value="Genomic_DNA"/>
</dbReference>